<keyword evidence="2" id="KW-1185">Reference proteome</keyword>
<name>A0A421B244_9PSEU</name>
<evidence type="ECO:0000313" key="2">
    <source>
        <dbReference type="Proteomes" id="UP000282454"/>
    </source>
</evidence>
<accession>A0A421B244</accession>
<proteinExistence type="predicted"/>
<reference evidence="1 2" key="1">
    <citation type="submission" date="2018-10" db="EMBL/GenBank/DDBJ databases">
        <title>Genomic Encyclopedia of Archaeal and Bacterial Type Strains, Phase II (KMG-II): from individual species to whole genera.</title>
        <authorList>
            <person name="Goeker M."/>
        </authorList>
    </citation>
    <scope>NUCLEOTIDE SEQUENCE [LARGE SCALE GENOMIC DNA]</scope>
    <source>
        <strain evidence="1 2">DSM 45657</strain>
    </source>
</reference>
<protein>
    <submittedName>
        <fullName evidence="1">Uncharacterized protein</fullName>
    </submittedName>
</protein>
<sequence>MSATLSDPAAVDWSNQPGLYVSVYRLALDIPTLADGLSHRHVHATVNGVIDAVGRRPVLHPIPADCRSDMPNPDAPAMWIYQGFDRVFLVPATHLVDGVPDLTGLRYGGNFAYRDDPRFYGLVGFDAAIKIHDHREF</sequence>
<dbReference type="Proteomes" id="UP000282454">
    <property type="component" value="Unassembled WGS sequence"/>
</dbReference>
<dbReference type="EMBL" id="RCDD01000003">
    <property type="protein sequence ID" value="RLK58455.1"/>
    <property type="molecule type" value="Genomic_DNA"/>
</dbReference>
<dbReference type="RefSeq" id="WP_121392870.1">
    <property type="nucleotide sequence ID" value="NZ_RCDD01000003.1"/>
</dbReference>
<dbReference type="AlphaFoldDB" id="A0A421B244"/>
<dbReference type="OrthoDB" id="5194920at2"/>
<organism evidence="1 2">
    <name type="scientific">Actinokineospora cianjurensis</name>
    <dbReference type="NCBI Taxonomy" id="585224"/>
    <lineage>
        <taxon>Bacteria</taxon>
        <taxon>Bacillati</taxon>
        <taxon>Actinomycetota</taxon>
        <taxon>Actinomycetes</taxon>
        <taxon>Pseudonocardiales</taxon>
        <taxon>Pseudonocardiaceae</taxon>
        <taxon>Actinokineospora</taxon>
    </lineage>
</organism>
<evidence type="ECO:0000313" key="1">
    <source>
        <dbReference type="EMBL" id="RLK58455.1"/>
    </source>
</evidence>
<gene>
    <name evidence="1" type="ORF">CLV68_4560</name>
</gene>
<comment type="caution">
    <text evidence="1">The sequence shown here is derived from an EMBL/GenBank/DDBJ whole genome shotgun (WGS) entry which is preliminary data.</text>
</comment>